<accession>F6G1B9</accession>
<dbReference type="EMBL" id="CP002819">
    <property type="protein sequence ID" value="AEG68923.1"/>
    <property type="molecule type" value="Genomic_DNA"/>
</dbReference>
<dbReference type="AlphaFoldDB" id="F6G1B9"/>
<dbReference type="HOGENOM" id="CLU_743663_0_0_4"/>
<dbReference type="RefSeq" id="WP_014616866.1">
    <property type="nucleotide sequence ID" value="NC_017574.1"/>
</dbReference>
<dbReference type="PATRIC" id="fig|1031711.3.peg.1579"/>
<dbReference type="eggNOG" id="ENOG5030D4X">
    <property type="taxonomic scope" value="Bacteria"/>
</dbReference>
<evidence type="ECO:0000313" key="1">
    <source>
        <dbReference type="EMBL" id="AEG68923.1"/>
    </source>
</evidence>
<dbReference type="Proteomes" id="UP000007953">
    <property type="component" value="Chromosome"/>
</dbReference>
<organism evidence="1 2">
    <name type="scientific">Ralstonia solanacearum (strain Po82)</name>
    <dbReference type="NCBI Taxonomy" id="1031711"/>
    <lineage>
        <taxon>Bacteria</taxon>
        <taxon>Pseudomonadati</taxon>
        <taxon>Pseudomonadota</taxon>
        <taxon>Betaproteobacteria</taxon>
        <taxon>Burkholderiales</taxon>
        <taxon>Burkholderiaceae</taxon>
        <taxon>Ralstonia</taxon>
        <taxon>Ralstonia solanacearum species complex</taxon>
    </lineage>
</organism>
<protein>
    <submittedName>
        <fullName evidence="1">Uncharacterized protein</fullName>
    </submittedName>
</protein>
<dbReference type="GeneID" id="61365670"/>
<name>F6G1B9_RALS8</name>
<proteinExistence type="predicted"/>
<dbReference type="KEGG" id="rsn:RSPO_c01623"/>
<gene>
    <name evidence="1" type="ordered locus">RSPO_c01623</name>
</gene>
<evidence type="ECO:0000313" key="2">
    <source>
        <dbReference type="Proteomes" id="UP000007953"/>
    </source>
</evidence>
<sequence length="370" mass="41409">MNSRRLFAAEGSIHLYSSPPTTLTPADLYVAREHSAFRQAIEGCNLYVVAARPRILIDPADFSVDRKVALSGHFIVQRQEGVTQVPFRCEFTPEDAGGAEPIEAIGIVPSGTHVVLVTATRRTMLASHVVVAMAQSALTDEDRDLEVLYGGQSIGRSSKRTALDRLLQHSTLQRILAEATTYQPNQEIILLLYRFEHGRIFASTGGDLNAEPTATSEEELVHLDRMHNIKLDRRAIVSLAEAALIRHFQPYFNVQIKGNDFTARSKIKVLERLLMQDMTGLMVEISSANIQSRLRTASAPPLDLTELFEPSALNGSALESSEMKQQWAEELHLMAHTQFAQFPLTNAQERDTFLHGMIWRGETQRQSFFR</sequence>
<reference evidence="1 2" key="1">
    <citation type="journal article" date="2011" name="J. Bacteriol.">
        <title>Complete genome sequence of the plant pathogen Ralstonia solanacearum strain Po82.</title>
        <authorList>
            <person name="Xu J."/>
            <person name="Zheng H.J."/>
            <person name="Liu L."/>
            <person name="Pan Z.C."/>
            <person name="Prior P."/>
            <person name="Tang B."/>
            <person name="Xu J.S."/>
            <person name="Zhang H."/>
            <person name="Tian Q."/>
            <person name="Zhang L.Q."/>
            <person name="Feng J."/>
        </authorList>
    </citation>
    <scope>NUCLEOTIDE SEQUENCE [LARGE SCALE GENOMIC DNA]</scope>
    <source>
        <strain evidence="1 2">Po82</strain>
    </source>
</reference>